<evidence type="ECO:0000256" key="1">
    <source>
        <dbReference type="SAM" id="Coils"/>
    </source>
</evidence>
<reference evidence="4" key="2">
    <citation type="submission" date="2022-06" db="UniProtKB">
        <authorList>
            <consortium name="EnsemblMetazoa"/>
        </authorList>
    </citation>
    <scope>IDENTIFICATION</scope>
    <source>
        <strain evidence="4">DF5081</strain>
    </source>
</reference>
<organism evidence="4 5">
    <name type="scientific">Caenorhabditis japonica</name>
    <dbReference type="NCBI Taxonomy" id="281687"/>
    <lineage>
        <taxon>Eukaryota</taxon>
        <taxon>Metazoa</taxon>
        <taxon>Ecdysozoa</taxon>
        <taxon>Nematoda</taxon>
        <taxon>Chromadorea</taxon>
        <taxon>Rhabditida</taxon>
        <taxon>Rhabditina</taxon>
        <taxon>Rhabditomorpha</taxon>
        <taxon>Rhabditoidea</taxon>
        <taxon>Rhabditidae</taxon>
        <taxon>Peloderinae</taxon>
        <taxon>Caenorhabditis</taxon>
    </lineage>
</organism>
<accession>A0A8R1IBZ1</accession>
<dbReference type="EnsemblMetazoa" id="CJA32855a.1">
    <property type="protein sequence ID" value="CJA32855a.1"/>
    <property type="gene ID" value="WBGene00208702"/>
</dbReference>
<feature type="coiled-coil region" evidence="1">
    <location>
        <begin position="137"/>
        <end position="166"/>
    </location>
</feature>
<protein>
    <submittedName>
        <fullName evidence="4">GOLD domain-containing protein</fullName>
    </submittedName>
</protein>
<evidence type="ECO:0000259" key="3">
    <source>
        <dbReference type="SMART" id="SM01190"/>
    </source>
</evidence>
<reference evidence="5" key="1">
    <citation type="submission" date="2010-08" db="EMBL/GenBank/DDBJ databases">
        <authorList>
            <consortium name="Caenorhabditis japonica Sequencing Consortium"/>
            <person name="Wilson R.K."/>
        </authorList>
    </citation>
    <scope>NUCLEOTIDE SEQUENCE [LARGE SCALE GENOMIC DNA]</scope>
    <source>
        <strain evidence="5">DF5081</strain>
    </source>
</reference>
<feature type="domain" description="GOLD" evidence="3">
    <location>
        <begin position="224"/>
        <end position="398"/>
    </location>
</feature>
<proteinExistence type="predicted"/>
<evidence type="ECO:0000313" key="4">
    <source>
        <dbReference type="EnsemblMetazoa" id="CJA32855a.1"/>
    </source>
</evidence>
<dbReference type="SMART" id="SM01190">
    <property type="entry name" value="EMP24_GP25L"/>
    <property type="match status" value="1"/>
</dbReference>
<dbReference type="InterPro" id="IPR009038">
    <property type="entry name" value="GOLD_dom"/>
</dbReference>
<feature type="transmembrane region" description="Helical" evidence="2">
    <location>
        <begin position="371"/>
        <end position="393"/>
    </location>
</feature>
<dbReference type="Proteomes" id="UP000005237">
    <property type="component" value="Unassembled WGS sequence"/>
</dbReference>
<keyword evidence="2" id="KW-0812">Transmembrane</keyword>
<dbReference type="Pfam" id="PF01105">
    <property type="entry name" value="EMP24_GP25L"/>
    <property type="match status" value="1"/>
</dbReference>
<keyword evidence="2" id="KW-1133">Transmembrane helix</keyword>
<evidence type="ECO:0000256" key="2">
    <source>
        <dbReference type="SAM" id="Phobius"/>
    </source>
</evidence>
<evidence type="ECO:0000313" key="5">
    <source>
        <dbReference type="Proteomes" id="UP000005237"/>
    </source>
</evidence>
<sequence length="413" mass="47957">MDITNYFPKKPKLDTKSLEKAIRMETEEDKSVTNKLSALGQISFPSKCSNNDKFEVLASLLIPAHLKQYDSDDSIISETDHLEEEEVRAKDKEFRDCIDSCGKKMREENNRAKAILKIGKETEREKAARLKWIREGKQGLTTKQEKKEAEIEEQKAKERLEKKLNKTVQVFTKSKDSKTTYVSCSTFADLLEALADCISRSDDFNSKEHRRTINNIPDEDYARQIKFNVIKCNFYKGEKGRSVEDYIKKKIKQLLARQEIIDVFNGKQYGFDFTTKKCLLALENYYNLKKHRVTDDGSTIEPLEIEIRYLIRSAFNVERSENRNFVANEKLRKTSSQRNKNNLNKVEYHQALLRAHEARDRAVMGANFDRVTFWSVTHTLVMIGVAGVQVFMIRSLFEDNSKIGKVLRKGKFD</sequence>
<dbReference type="AlphaFoldDB" id="A0A8R1IBZ1"/>
<keyword evidence="1" id="KW-0175">Coiled coil</keyword>
<keyword evidence="5" id="KW-1185">Reference proteome</keyword>
<keyword evidence="2" id="KW-0472">Membrane</keyword>
<name>A0A8R1IBZ1_CAEJA</name>